<feature type="transmembrane region" description="Helical" evidence="1">
    <location>
        <begin position="202"/>
        <end position="224"/>
    </location>
</feature>
<evidence type="ECO:0000313" key="2">
    <source>
        <dbReference type="EMBL" id="MCP2177240.1"/>
    </source>
</evidence>
<keyword evidence="1" id="KW-0472">Membrane</keyword>
<protein>
    <recommendedName>
        <fullName evidence="4">Tat (Twin-arginine translocation) pathway signal sequence</fullName>
    </recommendedName>
</protein>
<proteinExistence type="predicted"/>
<keyword evidence="3" id="KW-1185">Reference proteome</keyword>
<feature type="transmembrane region" description="Helical" evidence="1">
    <location>
        <begin position="21"/>
        <end position="41"/>
    </location>
</feature>
<feature type="transmembrane region" description="Helical" evidence="1">
    <location>
        <begin position="128"/>
        <end position="148"/>
    </location>
</feature>
<organism evidence="2 3">
    <name type="scientific">Williamsia maris</name>
    <dbReference type="NCBI Taxonomy" id="72806"/>
    <lineage>
        <taxon>Bacteria</taxon>
        <taxon>Bacillati</taxon>
        <taxon>Actinomycetota</taxon>
        <taxon>Actinomycetes</taxon>
        <taxon>Mycobacteriales</taxon>
        <taxon>Nocardiaceae</taxon>
        <taxon>Williamsia</taxon>
    </lineage>
</organism>
<evidence type="ECO:0000313" key="3">
    <source>
        <dbReference type="Proteomes" id="UP001206895"/>
    </source>
</evidence>
<evidence type="ECO:0008006" key="4">
    <source>
        <dbReference type="Google" id="ProtNLM"/>
    </source>
</evidence>
<comment type="caution">
    <text evidence="2">The sequence shown here is derived from an EMBL/GenBank/DDBJ whole genome shotgun (WGS) entry which is preliminary data.</text>
</comment>
<dbReference type="Proteomes" id="UP001206895">
    <property type="component" value="Unassembled WGS sequence"/>
</dbReference>
<feature type="transmembrane region" description="Helical" evidence="1">
    <location>
        <begin position="244"/>
        <end position="268"/>
    </location>
</feature>
<accession>A0ABT1HI96</accession>
<gene>
    <name evidence="2" type="ORF">LX13_003068</name>
</gene>
<dbReference type="EMBL" id="JAMTCJ010000003">
    <property type="protein sequence ID" value="MCP2177240.1"/>
    <property type="molecule type" value="Genomic_DNA"/>
</dbReference>
<keyword evidence="1" id="KW-1133">Transmembrane helix</keyword>
<sequence length="280" mass="28998">MQISLNGVRVEHDRARGSWMLAGLALLLGTAFVVAPVWLAGGGHGEGFFGSAALTRAVGDNFVAFWNTGDTAVPTGMNDLVQYWTRYHVAKAVLSGLLLIVLTVLAVRLWKPTVNSAIATRRRRMAGMAGATATAGGFGAALLLMANVQGAVAPLSSLLSVVPSASDDPAVGRVQAQVEQQLRTGDTSRPALARMVADFGTYHAVLAVAALVLACVAVGFSVVIGRSFVRTPRLDRATRRTTALASACLAIVGIGVIILAAANIGNAIEPAHALLLFYAG</sequence>
<reference evidence="2 3" key="1">
    <citation type="submission" date="2022-06" db="EMBL/GenBank/DDBJ databases">
        <title>Genomic Encyclopedia of Archaeal and Bacterial Type Strains, Phase II (KMG-II): from individual species to whole genera.</title>
        <authorList>
            <person name="Goeker M."/>
        </authorList>
    </citation>
    <scope>NUCLEOTIDE SEQUENCE [LARGE SCALE GENOMIC DNA]</scope>
    <source>
        <strain evidence="2 3">DSM 44693</strain>
    </source>
</reference>
<feature type="transmembrane region" description="Helical" evidence="1">
    <location>
        <begin position="87"/>
        <end position="107"/>
    </location>
</feature>
<evidence type="ECO:0000256" key="1">
    <source>
        <dbReference type="SAM" id="Phobius"/>
    </source>
</evidence>
<name>A0ABT1HI96_9NOCA</name>
<keyword evidence="1" id="KW-0812">Transmembrane</keyword>